<dbReference type="RefSeq" id="WP_311190813.1">
    <property type="nucleotide sequence ID" value="NZ_CP115541.1"/>
</dbReference>
<proteinExistence type="predicted"/>
<organism evidence="1 2">
    <name type="scientific">Stenotrophomonas oahuensis</name>
    <dbReference type="NCBI Taxonomy" id="3003271"/>
    <lineage>
        <taxon>Bacteria</taxon>
        <taxon>Pseudomonadati</taxon>
        <taxon>Pseudomonadota</taxon>
        <taxon>Gammaproteobacteria</taxon>
        <taxon>Lysobacterales</taxon>
        <taxon>Lysobacteraceae</taxon>
        <taxon>Stenotrophomonas</taxon>
    </lineage>
</organism>
<gene>
    <name evidence="1" type="ORF">PDM29_14615</name>
</gene>
<keyword evidence="2" id="KW-1185">Reference proteome</keyword>
<evidence type="ECO:0000313" key="2">
    <source>
        <dbReference type="Proteomes" id="UP001302072"/>
    </source>
</evidence>
<dbReference type="Proteomes" id="UP001302072">
    <property type="component" value="Chromosome"/>
</dbReference>
<reference evidence="1 2" key="1">
    <citation type="submission" date="2022-12" db="EMBL/GenBank/DDBJ databases">
        <title>Two new species, Stenotrophomonas aracearum and Stenotrophomonas oahuensis, isolated from Anthurium (Araceae family) in Hawaii.</title>
        <authorList>
            <person name="Chunag S.C."/>
            <person name="Dobhal S."/>
            <person name="Alvarez A."/>
            <person name="Arif M."/>
        </authorList>
    </citation>
    <scope>NUCLEOTIDE SEQUENCE [LARGE SCALE GENOMIC DNA]</scope>
    <source>
        <strain evidence="1 2">A5586</strain>
    </source>
</reference>
<evidence type="ECO:0000313" key="1">
    <source>
        <dbReference type="EMBL" id="WNH51573.1"/>
    </source>
</evidence>
<name>A0ABY9YLJ9_9GAMM</name>
<sequence length="170" mass="19663">MTVSQQAALQGHNFERLRDHILPLSRATTFSVAVTEWDLVAVEISDEFDSCPCGQEIKEHCFIHNRITGHRTHVGNVCINRFLAIDTGTLFDGLKRIKNSQGRANLDLIEHAYRMGYLYDLNEYEFLVKIKRKRILSPKQAAWEQKIHRRILSETVVTKRSDPSTSRKRV</sequence>
<dbReference type="EMBL" id="CP115541">
    <property type="protein sequence ID" value="WNH51573.1"/>
    <property type="molecule type" value="Genomic_DNA"/>
</dbReference>
<accession>A0ABY9YLJ9</accession>
<protein>
    <submittedName>
        <fullName evidence="1">Uncharacterized protein</fullName>
    </submittedName>
</protein>